<feature type="domain" description="GP-PDE" evidence="1">
    <location>
        <begin position="27"/>
        <end position="257"/>
    </location>
</feature>
<accession>A0A5B0DXM7</accession>
<evidence type="ECO:0000313" key="3">
    <source>
        <dbReference type="Proteomes" id="UP000324738"/>
    </source>
</evidence>
<keyword evidence="3" id="KW-1185">Reference proteome</keyword>
<dbReference type="PANTHER" id="PTHR46211">
    <property type="entry name" value="GLYCEROPHOSPHORYL DIESTER PHOSPHODIESTERASE"/>
    <property type="match status" value="1"/>
</dbReference>
<dbReference type="Proteomes" id="UP000324738">
    <property type="component" value="Unassembled WGS sequence"/>
</dbReference>
<dbReference type="OrthoDB" id="384721at2"/>
<name>A0A5B0DXM7_9HYPH</name>
<comment type="caution">
    <text evidence="2">The sequence shown here is derived from an EMBL/GenBank/DDBJ whole genome shotgun (WGS) entry which is preliminary data.</text>
</comment>
<dbReference type="InterPro" id="IPR030395">
    <property type="entry name" value="GP_PDE_dom"/>
</dbReference>
<dbReference type="GO" id="GO:0008081">
    <property type="term" value="F:phosphoric diester hydrolase activity"/>
    <property type="evidence" value="ECO:0007669"/>
    <property type="project" value="InterPro"/>
</dbReference>
<proteinExistence type="predicted"/>
<reference evidence="2 3" key="1">
    <citation type="submission" date="2019-08" db="EMBL/GenBank/DDBJ databases">
        <title>Aureimonas fodiniaquatilis sp. nov., isolated from a coal mine wastewater.</title>
        <authorList>
            <person name="Kim W."/>
        </authorList>
    </citation>
    <scope>NUCLEOTIDE SEQUENCE [LARGE SCALE GENOMIC DNA]</scope>
    <source>
        <strain evidence="2 3">CAU 1482</strain>
    </source>
</reference>
<evidence type="ECO:0000259" key="1">
    <source>
        <dbReference type="PROSITE" id="PS51704"/>
    </source>
</evidence>
<dbReference type="SUPFAM" id="SSF51695">
    <property type="entry name" value="PLC-like phosphodiesterases"/>
    <property type="match status" value="1"/>
</dbReference>
<dbReference type="InterPro" id="IPR017946">
    <property type="entry name" value="PLC-like_Pdiesterase_TIM-brl"/>
</dbReference>
<gene>
    <name evidence="2" type="ORF">FPY71_08300</name>
</gene>
<dbReference type="AlphaFoldDB" id="A0A5B0DXM7"/>
<dbReference type="GO" id="GO:0006629">
    <property type="term" value="P:lipid metabolic process"/>
    <property type="evidence" value="ECO:0007669"/>
    <property type="project" value="InterPro"/>
</dbReference>
<protein>
    <submittedName>
        <fullName evidence="2">Glycerophosphodiester phosphodiesterase</fullName>
    </submittedName>
</protein>
<dbReference type="PROSITE" id="PS51704">
    <property type="entry name" value="GP_PDE"/>
    <property type="match status" value="1"/>
</dbReference>
<dbReference type="EMBL" id="VTWH01000002">
    <property type="protein sequence ID" value="KAA0970501.1"/>
    <property type="molecule type" value="Genomic_DNA"/>
</dbReference>
<dbReference type="Gene3D" id="3.20.20.190">
    <property type="entry name" value="Phosphatidylinositol (PI) phosphodiesterase"/>
    <property type="match status" value="1"/>
</dbReference>
<evidence type="ECO:0000313" key="2">
    <source>
        <dbReference type="EMBL" id="KAA0970501.1"/>
    </source>
</evidence>
<dbReference type="PANTHER" id="PTHR46211:SF1">
    <property type="entry name" value="GLYCEROPHOSPHODIESTER PHOSPHODIESTERASE, CYTOPLASMIC"/>
    <property type="match status" value="1"/>
</dbReference>
<sequence length="257" mass="28117">MPRLKSRRCSRLPDQSDIASVLAHVTRRPIAHRGLHDGNGSVAENSASAFRAAIDAGYAIECDVHIAADGVPVVFHDNDLQRLTGVDALVSGKTSLELANLKLAGTDDRIDTLANLLAMTRGRVPLVVEIKGTDQKADGAFVSNLAPVLAGYDGPLALMSFDRWLIEQALAAELPFPVGLVAESLRPECLEQHMAVLNLGCSFVSYNVHHLPNMFIEHVRQDRHLPVICWTVRNQEEADRSRPFADQITFEGFTPHS</sequence>
<dbReference type="Pfam" id="PF03009">
    <property type="entry name" value="GDPD"/>
    <property type="match status" value="1"/>
</dbReference>
<organism evidence="2 3">
    <name type="scientific">Aureimonas fodinaquatilis</name>
    <dbReference type="NCBI Taxonomy" id="2565783"/>
    <lineage>
        <taxon>Bacteria</taxon>
        <taxon>Pseudomonadati</taxon>
        <taxon>Pseudomonadota</taxon>
        <taxon>Alphaproteobacteria</taxon>
        <taxon>Hyphomicrobiales</taxon>
        <taxon>Aurantimonadaceae</taxon>
        <taxon>Aureimonas</taxon>
    </lineage>
</organism>